<dbReference type="SUPFAM" id="SSF56281">
    <property type="entry name" value="Metallo-hydrolase/oxidoreductase"/>
    <property type="match status" value="1"/>
</dbReference>
<feature type="domain" description="Metallo-beta-lactamase" evidence="1">
    <location>
        <begin position="14"/>
        <end position="218"/>
    </location>
</feature>
<proteinExistence type="predicted"/>
<dbReference type="PANTHER" id="PTHR42951">
    <property type="entry name" value="METALLO-BETA-LACTAMASE DOMAIN-CONTAINING"/>
    <property type="match status" value="1"/>
</dbReference>
<keyword evidence="3" id="KW-1185">Reference proteome</keyword>
<evidence type="ECO:0000313" key="2">
    <source>
        <dbReference type="EMBL" id="TWF44687.1"/>
    </source>
</evidence>
<gene>
    <name evidence="2" type="ORF">FHW36_101608</name>
</gene>
<dbReference type="InterPro" id="IPR036866">
    <property type="entry name" value="RibonucZ/Hydroxyglut_hydro"/>
</dbReference>
<sequence length="235" mass="26010">MKSVIQLSILPMGMINSFVIKGTKKHILVDSGIPRSEEEILFQLKSHGIDKKDIGLIIITHGHIDHFGSAAELKLKLGVPLLIHALDAVALRTGKSMVETLKPNKKFWNILKRKLIRDVATPCEPDIILNGDCNYDLNEWGIDGKIIHTPGHTPGSLSVILSDGNAIIVDLASSGILLGGIMFYSRMKHPPFHDDLTALKKSIEKVLKEKADKFYLGHGGPVSRKDLMHYLARFL</sequence>
<dbReference type="AlphaFoldDB" id="A0A561Q2U7"/>
<comment type="caution">
    <text evidence="2">The sequence shown here is derived from an EMBL/GenBank/DDBJ whole genome shotgun (WGS) entry which is preliminary data.</text>
</comment>
<organism evidence="2 3">
    <name type="scientific">Chitinophaga polysaccharea</name>
    <dbReference type="NCBI Taxonomy" id="1293035"/>
    <lineage>
        <taxon>Bacteria</taxon>
        <taxon>Pseudomonadati</taxon>
        <taxon>Bacteroidota</taxon>
        <taxon>Chitinophagia</taxon>
        <taxon>Chitinophagales</taxon>
        <taxon>Chitinophagaceae</taxon>
        <taxon>Chitinophaga</taxon>
    </lineage>
</organism>
<accession>A0A561Q2U7</accession>
<protein>
    <submittedName>
        <fullName evidence="2">Glyoxylase-like metal-dependent hydrolase (Beta-lactamase superfamily II)</fullName>
    </submittedName>
</protein>
<dbReference type="EMBL" id="VIWO01000001">
    <property type="protein sequence ID" value="TWF44687.1"/>
    <property type="molecule type" value="Genomic_DNA"/>
</dbReference>
<evidence type="ECO:0000259" key="1">
    <source>
        <dbReference type="SMART" id="SM00849"/>
    </source>
</evidence>
<dbReference type="Proteomes" id="UP000320811">
    <property type="component" value="Unassembled WGS sequence"/>
</dbReference>
<keyword evidence="2" id="KW-0378">Hydrolase</keyword>
<reference evidence="2 3" key="1">
    <citation type="submission" date="2019-06" db="EMBL/GenBank/DDBJ databases">
        <title>Sorghum-associated microbial communities from plants grown in Nebraska, USA.</title>
        <authorList>
            <person name="Schachtman D."/>
        </authorList>
    </citation>
    <scope>NUCLEOTIDE SEQUENCE [LARGE SCALE GENOMIC DNA]</scope>
    <source>
        <strain evidence="2 3">1209</strain>
    </source>
</reference>
<dbReference type="PANTHER" id="PTHR42951:SF17">
    <property type="entry name" value="METALLO-BETA-LACTAMASE DOMAIN-CONTAINING PROTEIN"/>
    <property type="match status" value="1"/>
</dbReference>
<evidence type="ECO:0000313" key="3">
    <source>
        <dbReference type="Proteomes" id="UP000320811"/>
    </source>
</evidence>
<dbReference type="InterPro" id="IPR001279">
    <property type="entry name" value="Metallo-B-lactamas"/>
</dbReference>
<dbReference type="InterPro" id="IPR050855">
    <property type="entry name" value="NDM-1-like"/>
</dbReference>
<dbReference type="Pfam" id="PF00753">
    <property type="entry name" value="Lactamase_B"/>
    <property type="match status" value="1"/>
</dbReference>
<name>A0A561Q2U7_9BACT</name>
<dbReference type="Gene3D" id="3.60.15.10">
    <property type="entry name" value="Ribonuclease Z/Hydroxyacylglutathione hydrolase-like"/>
    <property type="match status" value="1"/>
</dbReference>
<dbReference type="GO" id="GO:0016787">
    <property type="term" value="F:hydrolase activity"/>
    <property type="evidence" value="ECO:0007669"/>
    <property type="project" value="UniProtKB-KW"/>
</dbReference>
<dbReference type="CDD" id="cd07721">
    <property type="entry name" value="yflN-like_MBL-fold"/>
    <property type="match status" value="1"/>
</dbReference>
<dbReference type="SMART" id="SM00849">
    <property type="entry name" value="Lactamase_B"/>
    <property type="match status" value="1"/>
</dbReference>